<dbReference type="CDD" id="cd06261">
    <property type="entry name" value="TM_PBP2"/>
    <property type="match status" value="1"/>
</dbReference>
<dbReference type="Gene3D" id="1.10.3720.10">
    <property type="entry name" value="MetI-like"/>
    <property type="match status" value="1"/>
</dbReference>
<evidence type="ECO:0000256" key="8">
    <source>
        <dbReference type="ARBA" id="ARBA00023136"/>
    </source>
</evidence>
<dbReference type="Proteomes" id="UP000184485">
    <property type="component" value="Unassembled WGS sequence"/>
</dbReference>
<dbReference type="Pfam" id="PF00528">
    <property type="entry name" value="BPD_transp_1"/>
    <property type="match status" value="1"/>
</dbReference>
<dbReference type="SUPFAM" id="SSF161098">
    <property type="entry name" value="MetI-like"/>
    <property type="match status" value="1"/>
</dbReference>
<evidence type="ECO:0000256" key="10">
    <source>
        <dbReference type="ARBA" id="ARBA00062718"/>
    </source>
</evidence>
<keyword evidence="15" id="KW-1185">Reference proteome</keyword>
<dbReference type="GO" id="GO:0022857">
    <property type="term" value="F:transmembrane transporter activity"/>
    <property type="evidence" value="ECO:0007669"/>
    <property type="project" value="InterPro"/>
</dbReference>
<dbReference type="PANTHER" id="PTHR30614:SF0">
    <property type="entry name" value="L-CYSTINE TRANSPORT SYSTEM PERMEASE PROTEIN TCYL"/>
    <property type="match status" value="1"/>
</dbReference>
<evidence type="ECO:0000256" key="6">
    <source>
        <dbReference type="ARBA" id="ARBA00022970"/>
    </source>
</evidence>
<dbReference type="EMBL" id="FQUP01000004">
    <property type="protein sequence ID" value="SHG26244.1"/>
    <property type="molecule type" value="Genomic_DNA"/>
</dbReference>
<evidence type="ECO:0000256" key="3">
    <source>
        <dbReference type="ARBA" id="ARBA00022448"/>
    </source>
</evidence>
<comment type="subunit">
    <text evidence="10">The complex is composed of two ATP-binding proteins (GltL), two transmembrane proteins (GltJ and GltK) and a solute-binding protein (GltI).</text>
</comment>
<evidence type="ECO:0000313" key="14">
    <source>
        <dbReference type="EMBL" id="SHG26244.1"/>
    </source>
</evidence>
<evidence type="ECO:0000256" key="7">
    <source>
        <dbReference type="ARBA" id="ARBA00022989"/>
    </source>
</evidence>
<dbReference type="STRING" id="1122133.SAMN02745157_3850"/>
<comment type="similarity">
    <text evidence="2">Belongs to the binding-protein-dependent transport system permease family. HisMQ subfamily.</text>
</comment>
<keyword evidence="5 12" id="KW-0812">Transmembrane</keyword>
<feature type="transmembrane region" description="Helical" evidence="12">
    <location>
        <begin position="62"/>
        <end position="89"/>
    </location>
</feature>
<reference evidence="14 15" key="1">
    <citation type="submission" date="2016-11" db="EMBL/GenBank/DDBJ databases">
        <authorList>
            <person name="Jaros S."/>
            <person name="Januszkiewicz K."/>
            <person name="Wedrychowicz H."/>
        </authorList>
    </citation>
    <scope>NUCLEOTIDE SEQUENCE [LARGE SCALE GENOMIC DNA]</scope>
    <source>
        <strain evidence="14 15">DSM 19436</strain>
    </source>
</reference>
<protein>
    <recommendedName>
        <fullName evidence="11">Glutamate/aspartate import permease protein GltK</fullName>
    </recommendedName>
</protein>
<dbReference type="GO" id="GO:0006865">
    <property type="term" value="P:amino acid transport"/>
    <property type="evidence" value="ECO:0007669"/>
    <property type="project" value="UniProtKB-KW"/>
</dbReference>
<dbReference type="InterPro" id="IPR035906">
    <property type="entry name" value="MetI-like_sf"/>
</dbReference>
<dbReference type="FunFam" id="1.10.3720.10:FF:000006">
    <property type="entry name" value="Glutamate/aspartate ABC transporter, permease protein GltK"/>
    <property type="match status" value="1"/>
</dbReference>
<feature type="transmembrane region" description="Helical" evidence="12">
    <location>
        <begin position="101"/>
        <end position="122"/>
    </location>
</feature>
<keyword evidence="7 12" id="KW-1133">Transmembrane helix</keyword>
<keyword evidence="6" id="KW-0029">Amino-acid transport</keyword>
<dbReference type="RefSeq" id="WP_073056043.1">
    <property type="nucleotide sequence ID" value="NZ_FQUP01000004.1"/>
</dbReference>
<proteinExistence type="inferred from homology"/>
<dbReference type="InterPro" id="IPR000515">
    <property type="entry name" value="MetI-like"/>
</dbReference>
<evidence type="ECO:0000259" key="13">
    <source>
        <dbReference type="PROSITE" id="PS50928"/>
    </source>
</evidence>
<evidence type="ECO:0000256" key="4">
    <source>
        <dbReference type="ARBA" id="ARBA00022475"/>
    </source>
</evidence>
<dbReference type="PANTHER" id="PTHR30614">
    <property type="entry name" value="MEMBRANE COMPONENT OF AMINO ACID ABC TRANSPORTER"/>
    <property type="match status" value="1"/>
</dbReference>
<feature type="domain" description="ABC transmembrane type-1" evidence="13">
    <location>
        <begin position="65"/>
        <end position="265"/>
    </location>
</feature>
<dbReference type="GO" id="GO:0043190">
    <property type="term" value="C:ATP-binding cassette (ABC) transporter complex"/>
    <property type="evidence" value="ECO:0007669"/>
    <property type="project" value="InterPro"/>
</dbReference>
<evidence type="ECO:0000256" key="12">
    <source>
        <dbReference type="RuleBase" id="RU363032"/>
    </source>
</evidence>
<accession>A0A1M5ID09</accession>
<comment type="function">
    <text evidence="9">Part of the ABC transporter complex GltIJKL involved in glutamate and aspartate uptake. Probably responsible for the translocation of the substrate across the membrane.</text>
</comment>
<feature type="transmembrane region" description="Helical" evidence="12">
    <location>
        <begin position="142"/>
        <end position="162"/>
    </location>
</feature>
<evidence type="ECO:0000256" key="1">
    <source>
        <dbReference type="ARBA" id="ARBA00004429"/>
    </source>
</evidence>
<evidence type="ECO:0000256" key="5">
    <source>
        <dbReference type="ARBA" id="ARBA00022692"/>
    </source>
</evidence>
<dbReference type="OrthoDB" id="9814550at2"/>
<evidence type="ECO:0000313" key="15">
    <source>
        <dbReference type="Proteomes" id="UP000184485"/>
    </source>
</evidence>
<evidence type="ECO:0000256" key="9">
    <source>
        <dbReference type="ARBA" id="ARBA00060298"/>
    </source>
</evidence>
<dbReference type="PROSITE" id="PS50928">
    <property type="entry name" value="ABC_TM1"/>
    <property type="match status" value="1"/>
</dbReference>
<feature type="transmembrane region" description="Helical" evidence="12">
    <location>
        <begin position="21"/>
        <end position="42"/>
    </location>
</feature>
<evidence type="ECO:0000256" key="11">
    <source>
        <dbReference type="ARBA" id="ARBA00073645"/>
    </source>
</evidence>
<organism evidence="14 15">
    <name type="scientific">Kaistia soli DSM 19436</name>
    <dbReference type="NCBI Taxonomy" id="1122133"/>
    <lineage>
        <taxon>Bacteria</taxon>
        <taxon>Pseudomonadati</taxon>
        <taxon>Pseudomonadota</taxon>
        <taxon>Alphaproteobacteria</taxon>
        <taxon>Hyphomicrobiales</taxon>
        <taxon>Kaistiaceae</taxon>
        <taxon>Kaistia</taxon>
    </lineage>
</organism>
<keyword evidence="4" id="KW-1003">Cell membrane</keyword>
<keyword evidence="3 12" id="KW-0813">Transport</keyword>
<dbReference type="InterPro" id="IPR010065">
    <property type="entry name" value="AA_ABC_transptr_permease_3TM"/>
</dbReference>
<dbReference type="InterPro" id="IPR043429">
    <property type="entry name" value="ArtM/GltK/GlnP/TcyL/YhdX-like"/>
</dbReference>
<sequence length="289" mass="31017">MNSVNSANTSLRIHRRLGPRIANAALAVLAMVIVLGMAQIVIGSGRIRWNIIVDYLFAPAVLNGVAMTLMLTLVSLLGSMVLGTVLAAMRISRNRVLETIAAGYVWFFRGTPVLVQVVFWFNLGLFLPQISIAGHSFPINSLITPTTAALLGLLLNVSAFMCEVIRGGLIAVDNGQSEAALSIGMTPTQALLRIVLPQAIRVIVPAAGNLAIDLLKATSLVYVIGTREILGTTQSIASQTFYVIEMLIVASLWYLFLVSIASFGQSRLEVYLARGLSTASRELPRPNLG</sequence>
<gene>
    <name evidence="14" type="ORF">SAMN02745157_3850</name>
</gene>
<feature type="transmembrane region" description="Helical" evidence="12">
    <location>
        <begin position="241"/>
        <end position="263"/>
    </location>
</feature>
<name>A0A1M5ID09_9HYPH</name>
<comment type="subcellular location">
    <subcellularLocation>
        <location evidence="1">Cell inner membrane</location>
        <topology evidence="1">Multi-pass membrane protein</topology>
    </subcellularLocation>
    <subcellularLocation>
        <location evidence="12">Cell membrane</location>
        <topology evidence="12">Multi-pass membrane protein</topology>
    </subcellularLocation>
</comment>
<evidence type="ECO:0000256" key="2">
    <source>
        <dbReference type="ARBA" id="ARBA00010072"/>
    </source>
</evidence>
<dbReference type="AlphaFoldDB" id="A0A1M5ID09"/>
<keyword evidence="8 12" id="KW-0472">Membrane</keyword>
<dbReference type="NCBIfam" id="TIGR01726">
    <property type="entry name" value="HEQRo_perm_3TM"/>
    <property type="match status" value="1"/>
</dbReference>